<accession>A0A2S5B5Q2</accession>
<organism evidence="9 10">
    <name type="scientific">Rhodotorula taiwanensis</name>
    <dbReference type="NCBI Taxonomy" id="741276"/>
    <lineage>
        <taxon>Eukaryota</taxon>
        <taxon>Fungi</taxon>
        <taxon>Dikarya</taxon>
        <taxon>Basidiomycota</taxon>
        <taxon>Pucciniomycotina</taxon>
        <taxon>Microbotryomycetes</taxon>
        <taxon>Sporidiobolales</taxon>
        <taxon>Sporidiobolaceae</taxon>
        <taxon>Rhodotorula</taxon>
    </lineage>
</organism>
<feature type="compositionally biased region" description="Polar residues" evidence="7">
    <location>
        <begin position="1482"/>
        <end position="1509"/>
    </location>
</feature>
<evidence type="ECO:0000256" key="7">
    <source>
        <dbReference type="SAM" id="MobiDB-lite"/>
    </source>
</evidence>
<feature type="compositionally biased region" description="Basic and acidic residues" evidence="7">
    <location>
        <begin position="1543"/>
        <end position="1556"/>
    </location>
</feature>
<dbReference type="GO" id="GO:0004674">
    <property type="term" value="F:protein serine/threonine kinase activity"/>
    <property type="evidence" value="ECO:0007669"/>
    <property type="project" value="UniProtKB-KW"/>
</dbReference>
<reference evidence="9 10" key="1">
    <citation type="journal article" date="2018" name="Front. Microbiol.">
        <title>Prospects for Fungal Bioremediation of Acidic Radioactive Waste Sites: Characterization and Genome Sequence of Rhodotorula taiwanensis MD1149.</title>
        <authorList>
            <person name="Tkavc R."/>
            <person name="Matrosova V.Y."/>
            <person name="Grichenko O.E."/>
            <person name="Gostincar C."/>
            <person name="Volpe R.P."/>
            <person name="Klimenkova P."/>
            <person name="Gaidamakova E.K."/>
            <person name="Zhou C.E."/>
            <person name="Stewart B.J."/>
            <person name="Lyman M.G."/>
            <person name="Malfatti S.A."/>
            <person name="Rubinfeld B."/>
            <person name="Courtot M."/>
            <person name="Singh J."/>
            <person name="Dalgard C.L."/>
            <person name="Hamilton T."/>
            <person name="Frey K.G."/>
            <person name="Gunde-Cimerman N."/>
            <person name="Dugan L."/>
            <person name="Daly M.J."/>
        </authorList>
    </citation>
    <scope>NUCLEOTIDE SEQUENCE [LARGE SCALE GENOMIC DNA]</scope>
    <source>
        <strain evidence="9 10">MD1149</strain>
    </source>
</reference>
<dbReference type="OrthoDB" id="541276at2759"/>
<dbReference type="PROSITE" id="PS50011">
    <property type="entry name" value="PROTEIN_KINASE_DOM"/>
    <property type="match status" value="1"/>
</dbReference>
<feature type="compositionally biased region" description="Low complexity" evidence="7">
    <location>
        <begin position="359"/>
        <end position="390"/>
    </location>
</feature>
<gene>
    <name evidence="9" type="ORF">BMF94_4893</name>
</gene>
<feature type="region of interest" description="Disordered" evidence="7">
    <location>
        <begin position="1377"/>
        <end position="1608"/>
    </location>
</feature>
<dbReference type="GO" id="GO:0035556">
    <property type="term" value="P:intracellular signal transduction"/>
    <property type="evidence" value="ECO:0007669"/>
    <property type="project" value="TreeGrafter"/>
</dbReference>
<evidence type="ECO:0000259" key="8">
    <source>
        <dbReference type="PROSITE" id="PS50011"/>
    </source>
</evidence>
<evidence type="ECO:0000256" key="1">
    <source>
        <dbReference type="ARBA" id="ARBA00010791"/>
    </source>
</evidence>
<dbReference type="STRING" id="741276.A0A2S5B5Q2"/>
<dbReference type="PROSITE" id="PS00108">
    <property type="entry name" value="PROTEIN_KINASE_ST"/>
    <property type="match status" value="1"/>
</dbReference>
<feature type="compositionally biased region" description="Low complexity" evidence="7">
    <location>
        <begin position="248"/>
        <end position="264"/>
    </location>
</feature>
<feature type="compositionally biased region" description="Basic residues" evidence="7">
    <location>
        <begin position="1230"/>
        <end position="1243"/>
    </location>
</feature>
<feature type="compositionally biased region" description="Low complexity" evidence="7">
    <location>
        <begin position="1461"/>
        <end position="1481"/>
    </location>
</feature>
<evidence type="ECO:0000313" key="10">
    <source>
        <dbReference type="Proteomes" id="UP000237144"/>
    </source>
</evidence>
<feature type="compositionally biased region" description="Basic residues" evidence="7">
    <location>
        <begin position="265"/>
        <end position="274"/>
    </location>
</feature>
<feature type="compositionally biased region" description="Pro residues" evidence="7">
    <location>
        <begin position="1101"/>
        <end position="1118"/>
    </location>
</feature>
<feature type="region of interest" description="Disordered" evidence="7">
    <location>
        <begin position="1"/>
        <end position="105"/>
    </location>
</feature>
<feature type="compositionally biased region" description="Pro residues" evidence="7">
    <location>
        <begin position="1"/>
        <end position="21"/>
    </location>
</feature>
<dbReference type="Proteomes" id="UP000237144">
    <property type="component" value="Unassembled WGS sequence"/>
</dbReference>
<feature type="compositionally biased region" description="Acidic residues" evidence="7">
    <location>
        <begin position="302"/>
        <end position="313"/>
    </location>
</feature>
<feature type="domain" description="Protein kinase" evidence="8">
    <location>
        <begin position="565"/>
        <end position="962"/>
    </location>
</feature>
<feature type="compositionally biased region" description="Polar residues" evidence="7">
    <location>
        <begin position="1158"/>
        <end position="1173"/>
    </location>
</feature>
<feature type="compositionally biased region" description="Polar residues" evidence="7">
    <location>
        <begin position="1321"/>
        <end position="1330"/>
    </location>
</feature>
<evidence type="ECO:0000256" key="3">
    <source>
        <dbReference type="ARBA" id="ARBA00022679"/>
    </source>
</evidence>
<keyword evidence="5" id="KW-0418">Kinase</keyword>
<keyword evidence="3" id="KW-0808">Transferase</keyword>
<dbReference type="Gene3D" id="1.10.510.10">
    <property type="entry name" value="Transferase(Phosphotransferase) domain 1"/>
    <property type="match status" value="1"/>
</dbReference>
<keyword evidence="10" id="KW-1185">Reference proteome</keyword>
<comment type="caution">
    <text evidence="9">The sequence shown here is derived from an EMBL/GenBank/DDBJ whole genome shotgun (WGS) entry which is preliminary data.</text>
</comment>
<keyword evidence="6" id="KW-0067">ATP-binding</keyword>
<feature type="compositionally biased region" description="Polar residues" evidence="7">
    <location>
        <begin position="1405"/>
        <end position="1419"/>
    </location>
</feature>
<feature type="compositionally biased region" description="Low complexity" evidence="7">
    <location>
        <begin position="1253"/>
        <end position="1270"/>
    </location>
</feature>
<evidence type="ECO:0000256" key="6">
    <source>
        <dbReference type="ARBA" id="ARBA00022840"/>
    </source>
</evidence>
<feature type="compositionally biased region" description="Polar residues" evidence="7">
    <location>
        <begin position="1046"/>
        <end position="1063"/>
    </location>
</feature>
<dbReference type="PANTHER" id="PTHR24346">
    <property type="entry name" value="MAP/MICROTUBULE AFFINITY-REGULATING KINASE"/>
    <property type="match status" value="1"/>
</dbReference>
<feature type="compositionally biased region" description="Basic and acidic residues" evidence="7">
    <location>
        <begin position="1217"/>
        <end position="1229"/>
    </location>
</feature>
<dbReference type="EMBL" id="PJQD01000059">
    <property type="protein sequence ID" value="POY72086.1"/>
    <property type="molecule type" value="Genomic_DNA"/>
</dbReference>
<feature type="compositionally biased region" description="Polar residues" evidence="7">
    <location>
        <begin position="203"/>
        <end position="213"/>
    </location>
</feature>
<feature type="compositionally biased region" description="Polar residues" evidence="7">
    <location>
        <begin position="164"/>
        <end position="175"/>
    </location>
</feature>
<feature type="region of interest" description="Disordered" evidence="7">
    <location>
        <begin position="1037"/>
        <end position="1355"/>
    </location>
</feature>
<keyword evidence="2" id="KW-0723">Serine/threonine-protein kinase</keyword>
<protein>
    <recommendedName>
        <fullName evidence="8">Protein kinase domain-containing protein</fullName>
    </recommendedName>
</protein>
<dbReference type="InterPro" id="IPR000719">
    <property type="entry name" value="Prot_kinase_dom"/>
</dbReference>
<comment type="similarity">
    <text evidence="1">Belongs to the protein kinase superfamily. CAMK Ser/Thr protein kinase family. NIM1 subfamily.</text>
</comment>
<feature type="compositionally biased region" description="Low complexity" evidence="7">
    <location>
        <begin position="492"/>
        <end position="505"/>
    </location>
</feature>
<dbReference type="GO" id="GO:0005524">
    <property type="term" value="F:ATP binding"/>
    <property type="evidence" value="ECO:0007669"/>
    <property type="project" value="UniProtKB-KW"/>
</dbReference>
<dbReference type="GO" id="GO:0005737">
    <property type="term" value="C:cytoplasm"/>
    <property type="evidence" value="ECO:0007669"/>
    <property type="project" value="TreeGrafter"/>
</dbReference>
<keyword evidence="4" id="KW-0547">Nucleotide-binding</keyword>
<name>A0A2S5B5Q2_9BASI</name>
<evidence type="ECO:0000256" key="4">
    <source>
        <dbReference type="ARBA" id="ARBA00022741"/>
    </source>
</evidence>
<sequence length="1626" mass="170495">MPATPTPPPPSLPPLAFPPGLGPASSAKRAGSGSASPAGSAKFGPATTTTTTTTATSPPHSPRLLAALAGASSGSSGEVSPASSAKSSGSGRGRRLTGAGGNVQARRSVMSLGLGAEYANMNELTAPHSPANSAPGSRERAPSAGGDPKSPTMQYSTVLGGPTNVASPTLSSASIPTGGGGGGGSTSRRASVQFADAVPPSALNASTSGTAGTNHARRPSVTHLASFLAGVQHHTRVRSPGPSGGRGVSRSASRSASRASSVRRLSVRRRRRRSASGESAGVADGGDDSDEDAPRRRRSSDSDEDDSDEADDGEWNRSGSGAFYYDDDQPEPKEFNWFSSTAAAAGPGHGLGPASSWFRSPSLQQRRPPSMSSRASSVHSTRSSRRNSVSTTGPTSPHPALHELVRENTTGGVAPTDPIAVTTPSVATAAVGSGNVWEATNETYKPSVLTTPRMRRATSPSSAAGNDNGEEPFLESEPNSPSTRLTRTKTYDSYVSSRVDSSSVLGDDDQPMSDLANVDVFDEGERVGVGVWLEGRGGYVRDCFAGRVDRDGKAPGNGLDGPKQLEVERRLGEGTYAIVYLVREVLHDPDPTLDDDDDDVLSPIDPLASFEFDDDGSRPRLHSWASDTWTPPPKPTYGQYYALKCLCKKNLTEDLIEVQRNEAFLHRALPKHDNIVQMYGAYETDDWLFLVLEYAGGRDAFYWLLEAQEHGTEDLYSRAASPAGDFDGDFDDSALSRTITADTPAHLLVDETPPSPSLLSAAMGDQLLSRKRLRLISRMFGQMCAAVQACHDVGISHRDIKPENFIVIDGKDDRGAKSASDSTDSAKQGGVVVKITDWGLGTMQEYCDDFDCGSKPYMAYECRNNLRPSYDPRQADVWSLGLVFLNLLYHRNPWADPSLDDPDFAEYVDDPIGFMQNRFEGMSDEVAHYLANNVFCDVLEIVDGKQRRRVSAGDFGRWASRLVTMMGEGQLGPGERPQVTSSDSYSAFEFSPVTSMPVTIAGGPPSASLLSQFAPSTVKAHSSMFDDMASDMRSELPTVPEVPDMSFTSSTPIRPSYISSPTALSEDGDSLPSPTFPSPAMAPGRVSNHTSPNGIARPLPWSSPPRPAAAQLPSPPATAQPNGAASPPSLSPGGGSPLIPPVPASGISLLAARRPTLLDTQADSTMSTGSTVMAPSGPVSPSLEEHVPPSAIEPSAAVGAGRHDNGSPPNEQDEIEDGAKTPGDKEKAGKSKRRKRGARKEKRAARQAERETGVASGSGAASPLASPRSGKLPTVDESRAHDHVLEDLAAASQELARELSSTRSGSSHRSSRPRPVPSSRALGTQSTSAIPTLAHEPPMPGSSKRGGGGMFGRLKTLVNEGNSDLEAFKRRVDERNSAIGAKADTYSAPAQMQGGRVPRGKYDSPFSSHGSIGTASWGSVQEGDDESRGRAHDHWSSASSRRDRLADRRGQRPSAATAVVPGGTDFSPSGSSSTRGNPSSTFESSASRINTPLSSFGSVGSPMASSSVTMRDWRSPAPTVGGGDKTGSTSRGRKDAAAPVRPKLRDASTDTSDLAKKSLGPPAEVQPQRAASASPAIPPVPSASTTPASPPPPSQSPAPGPAAKTNKLSKMFGSISVFNRTAQSGS</sequence>
<dbReference type="SUPFAM" id="SSF56112">
    <property type="entry name" value="Protein kinase-like (PK-like)"/>
    <property type="match status" value="1"/>
</dbReference>
<evidence type="ECO:0000256" key="2">
    <source>
        <dbReference type="ARBA" id="ARBA00022527"/>
    </source>
</evidence>
<evidence type="ECO:0000256" key="5">
    <source>
        <dbReference type="ARBA" id="ARBA00022777"/>
    </source>
</evidence>
<dbReference type="SMART" id="SM00220">
    <property type="entry name" value="S_TKc"/>
    <property type="match status" value="1"/>
</dbReference>
<evidence type="ECO:0000313" key="9">
    <source>
        <dbReference type="EMBL" id="POY72086.1"/>
    </source>
</evidence>
<feature type="compositionally biased region" description="Low complexity" evidence="7">
    <location>
        <begin position="22"/>
        <end position="89"/>
    </location>
</feature>
<dbReference type="Gene3D" id="3.30.200.20">
    <property type="entry name" value="Phosphorylase Kinase, domain 1"/>
    <property type="match status" value="1"/>
</dbReference>
<feature type="compositionally biased region" description="Basic and acidic residues" evidence="7">
    <location>
        <begin position="1274"/>
        <end position="1286"/>
    </location>
</feature>
<dbReference type="Pfam" id="PF00069">
    <property type="entry name" value="Pkinase"/>
    <property type="match status" value="1"/>
</dbReference>
<feature type="region of interest" description="Disordered" evidence="7">
    <location>
        <begin position="121"/>
        <end position="419"/>
    </location>
</feature>
<dbReference type="InterPro" id="IPR011009">
    <property type="entry name" value="Kinase-like_dom_sf"/>
</dbReference>
<feature type="compositionally biased region" description="Pro residues" evidence="7">
    <location>
        <begin position="1588"/>
        <end position="1600"/>
    </location>
</feature>
<dbReference type="InterPro" id="IPR008271">
    <property type="entry name" value="Ser/Thr_kinase_AS"/>
</dbReference>
<feature type="region of interest" description="Disordered" evidence="7">
    <location>
        <begin position="443"/>
        <end position="510"/>
    </location>
</feature>
<proteinExistence type="inferred from homology"/>
<feature type="compositionally biased region" description="Basic and acidic residues" evidence="7">
    <location>
        <begin position="1426"/>
        <end position="1450"/>
    </location>
</feature>
<dbReference type="PANTHER" id="PTHR24346:SF82">
    <property type="entry name" value="KP78A-RELATED"/>
    <property type="match status" value="1"/>
</dbReference>